<keyword evidence="3" id="KW-0547">Nucleotide-binding</keyword>
<dbReference type="AlphaFoldDB" id="A0ABD3P5G5"/>
<gene>
    <name evidence="11" type="ORF">ACHAW5_009101</name>
</gene>
<dbReference type="GO" id="GO:0005524">
    <property type="term" value="F:ATP binding"/>
    <property type="evidence" value="ECO:0007669"/>
    <property type="project" value="UniProtKB-KW"/>
</dbReference>
<feature type="region of interest" description="Disordered" evidence="7">
    <location>
        <begin position="204"/>
        <end position="225"/>
    </location>
</feature>
<dbReference type="PROSITE" id="PS50929">
    <property type="entry name" value="ABC_TM1F"/>
    <property type="match status" value="1"/>
</dbReference>
<keyword evidence="12" id="KW-1185">Reference proteome</keyword>
<protein>
    <recommendedName>
        <fullName evidence="13">ATP-dependent transporter ycf16</fullName>
    </recommendedName>
</protein>
<evidence type="ECO:0000256" key="4">
    <source>
        <dbReference type="ARBA" id="ARBA00022840"/>
    </source>
</evidence>
<dbReference type="PANTHER" id="PTHR43394:SF1">
    <property type="entry name" value="ATP-BINDING CASSETTE SUB-FAMILY B MEMBER 10, MITOCHONDRIAL"/>
    <property type="match status" value="1"/>
</dbReference>
<evidence type="ECO:0000256" key="5">
    <source>
        <dbReference type="ARBA" id="ARBA00022989"/>
    </source>
</evidence>
<feature type="domain" description="ABC transporter" evidence="9">
    <location>
        <begin position="452"/>
        <end position="695"/>
    </location>
</feature>
<comment type="subcellular location">
    <subcellularLocation>
        <location evidence="1">Membrane</location>
        <topology evidence="1">Multi-pass membrane protein</topology>
    </subcellularLocation>
</comment>
<dbReference type="InterPro" id="IPR003593">
    <property type="entry name" value="AAA+_ATPase"/>
</dbReference>
<proteinExistence type="predicted"/>
<keyword evidence="4" id="KW-0067">ATP-binding</keyword>
<evidence type="ECO:0000256" key="2">
    <source>
        <dbReference type="ARBA" id="ARBA00022692"/>
    </source>
</evidence>
<dbReference type="InterPro" id="IPR003439">
    <property type="entry name" value="ABC_transporter-like_ATP-bd"/>
</dbReference>
<evidence type="ECO:0000256" key="8">
    <source>
        <dbReference type="SAM" id="Phobius"/>
    </source>
</evidence>
<evidence type="ECO:0000256" key="7">
    <source>
        <dbReference type="SAM" id="MobiDB-lite"/>
    </source>
</evidence>
<accession>A0ABD3P5G5</accession>
<dbReference type="SUPFAM" id="SSF90123">
    <property type="entry name" value="ABC transporter transmembrane region"/>
    <property type="match status" value="1"/>
</dbReference>
<evidence type="ECO:0000256" key="6">
    <source>
        <dbReference type="ARBA" id="ARBA00023136"/>
    </source>
</evidence>
<dbReference type="SUPFAM" id="SSF52540">
    <property type="entry name" value="P-loop containing nucleoside triphosphate hydrolases"/>
    <property type="match status" value="1"/>
</dbReference>
<evidence type="ECO:0000259" key="9">
    <source>
        <dbReference type="PROSITE" id="PS50893"/>
    </source>
</evidence>
<feature type="compositionally biased region" description="Basic and acidic residues" evidence="7">
    <location>
        <begin position="44"/>
        <end position="76"/>
    </location>
</feature>
<feature type="region of interest" description="Disordered" evidence="7">
    <location>
        <begin position="1"/>
        <end position="76"/>
    </location>
</feature>
<dbReference type="InterPro" id="IPR011527">
    <property type="entry name" value="ABC1_TM_dom"/>
</dbReference>
<dbReference type="Gene3D" id="3.40.50.300">
    <property type="entry name" value="P-loop containing nucleotide triphosphate hydrolases"/>
    <property type="match status" value="1"/>
</dbReference>
<dbReference type="EMBL" id="JALLAZ020000991">
    <property type="protein sequence ID" value="KAL3783004.1"/>
    <property type="molecule type" value="Genomic_DNA"/>
</dbReference>
<reference evidence="11 12" key="1">
    <citation type="submission" date="2024-10" db="EMBL/GenBank/DDBJ databases">
        <title>Updated reference genomes for cyclostephanoid diatoms.</title>
        <authorList>
            <person name="Roberts W.R."/>
            <person name="Alverson A.J."/>
        </authorList>
    </citation>
    <scope>NUCLEOTIDE SEQUENCE [LARGE SCALE GENOMIC DNA]</scope>
    <source>
        <strain evidence="11 12">AJA276-08</strain>
    </source>
</reference>
<keyword evidence="6 8" id="KW-0472">Membrane</keyword>
<evidence type="ECO:0000313" key="11">
    <source>
        <dbReference type="EMBL" id="KAL3783004.1"/>
    </source>
</evidence>
<evidence type="ECO:0000256" key="3">
    <source>
        <dbReference type="ARBA" id="ARBA00022741"/>
    </source>
</evidence>
<keyword evidence="2 8" id="KW-0812">Transmembrane</keyword>
<comment type="caution">
    <text evidence="11">The sequence shown here is derived from an EMBL/GenBank/DDBJ whole genome shotgun (WGS) entry which is preliminary data.</text>
</comment>
<dbReference type="PROSITE" id="PS50893">
    <property type="entry name" value="ABC_TRANSPORTER_2"/>
    <property type="match status" value="1"/>
</dbReference>
<feature type="transmembrane region" description="Helical" evidence="8">
    <location>
        <begin position="352"/>
        <end position="370"/>
    </location>
</feature>
<dbReference type="PROSITE" id="PS00211">
    <property type="entry name" value="ABC_TRANSPORTER_1"/>
    <property type="match status" value="1"/>
</dbReference>
<dbReference type="PANTHER" id="PTHR43394">
    <property type="entry name" value="ATP-DEPENDENT PERMEASE MDL1, MITOCHONDRIAL"/>
    <property type="match status" value="1"/>
</dbReference>
<feature type="domain" description="ABC transmembrane type-1" evidence="10">
    <location>
        <begin position="92"/>
        <end position="413"/>
    </location>
</feature>
<evidence type="ECO:0008006" key="13">
    <source>
        <dbReference type="Google" id="ProtNLM"/>
    </source>
</evidence>
<dbReference type="Proteomes" id="UP001530315">
    <property type="component" value="Unassembled WGS sequence"/>
</dbReference>
<evidence type="ECO:0000259" key="10">
    <source>
        <dbReference type="PROSITE" id="PS50929"/>
    </source>
</evidence>
<evidence type="ECO:0000256" key="1">
    <source>
        <dbReference type="ARBA" id="ARBA00004141"/>
    </source>
</evidence>
<organism evidence="11 12">
    <name type="scientific">Stephanodiscus triporus</name>
    <dbReference type="NCBI Taxonomy" id="2934178"/>
    <lineage>
        <taxon>Eukaryota</taxon>
        <taxon>Sar</taxon>
        <taxon>Stramenopiles</taxon>
        <taxon>Ochrophyta</taxon>
        <taxon>Bacillariophyta</taxon>
        <taxon>Coscinodiscophyceae</taxon>
        <taxon>Thalassiosirophycidae</taxon>
        <taxon>Stephanodiscales</taxon>
        <taxon>Stephanodiscaceae</taxon>
        <taxon>Stephanodiscus</taxon>
    </lineage>
</organism>
<sequence length="698" mass="73988">MSVKLSETVDSASSKPTKRKNSSFIDFIFSPKHKRSKTSGAEASVDRKMADDGTKREGATVKKTKPSLEKSRKKEVKARLNDEASKEIRSLAVGTLAMMASALSNQALPKLLGKLLDEKSSPIKNMTCGVGQICSATNNSGSASKALAIVVIGGGFASFLRTTMLNRAQDNIAQRLRTKLFSAVLTDRDMEWFVSGGAVKSGKEESNEADAAAESVSESSASSPGAIGSILTEDVNKASEVVTTVFANILRSCSSCAFATYHMISLNPSLFGISVSIVPVIGAAAVVLNKFVKKATAKQRECAEQAAAFAEERISHIMTVKLANREKDEVQKYVQLQEKCVQLGRKVNSAKGVFMGFTFAATGGALYMVFNAGGTAVANGRMTSGELTSFATYSFLLGLGTSGVFKAVGESTQGLVSADRVYSLIDGSPDAKSSNESLKLSRTSDAESVESITLQNVSFSYKSSSKRTVLNNVSLKLERGKVIALVGKNGSGKTSLASVIAGLHSPQGGKITLQPSGLDFTELDRESQTSLIQVVPQHPALFDATIKSNVTYSNPNASDKDIEKALTITNCNDFISKLDDGLNFRVGRSGMRLSGGQRQRLALARALLSEPCLLILDEPSSALDAEGESAVTDAVHACRNGDNGLSMGLLLITHRAPTLQIADSIIVLKDGEVVEEGTYDELSEDKGSALCELMSELA</sequence>
<dbReference type="SMART" id="SM00382">
    <property type="entry name" value="AAA"/>
    <property type="match status" value="1"/>
</dbReference>
<dbReference type="Gene3D" id="1.20.1560.10">
    <property type="entry name" value="ABC transporter type 1, transmembrane domain"/>
    <property type="match status" value="1"/>
</dbReference>
<keyword evidence="5 8" id="KW-1133">Transmembrane helix</keyword>
<dbReference type="InterPro" id="IPR039421">
    <property type="entry name" value="Type_1_exporter"/>
</dbReference>
<evidence type="ECO:0000313" key="12">
    <source>
        <dbReference type="Proteomes" id="UP001530315"/>
    </source>
</evidence>
<dbReference type="InterPro" id="IPR036640">
    <property type="entry name" value="ABC1_TM_sf"/>
</dbReference>
<name>A0ABD3P5G5_9STRA</name>
<dbReference type="InterPro" id="IPR017871">
    <property type="entry name" value="ABC_transporter-like_CS"/>
</dbReference>
<dbReference type="GO" id="GO:0016020">
    <property type="term" value="C:membrane"/>
    <property type="evidence" value="ECO:0007669"/>
    <property type="project" value="UniProtKB-SubCell"/>
</dbReference>
<feature type="compositionally biased region" description="Low complexity" evidence="7">
    <location>
        <begin position="209"/>
        <end position="223"/>
    </location>
</feature>
<dbReference type="InterPro" id="IPR027417">
    <property type="entry name" value="P-loop_NTPase"/>
</dbReference>
<feature type="transmembrane region" description="Helical" evidence="8">
    <location>
        <begin position="270"/>
        <end position="292"/>
    </location>
</feature>
<dbReference type="Pfam" id="PF00005">
    <property type="entry name" value="ABC_tran"/>
    <property type="match status" value="1"/>
</dbReference>
<dbReference type="Pfam" id="PF00664">
    <property type="entry name" value="ABC_membrane"/>
    <property type="match status" value="1"/>
</dbReference>